<evidence type="ECO:0000313" key="1">
    <source>
        <dbReference type="EMBL" id="KAI7733904.1"/>
    </source>
</evidence>
<sequence>MTISPTTFFHRLLNLPPRLFPLDPSLSHPFA</sequence>
<dbReference type="AlphaFoldDB" id="A0AAD5C2W3"/>
<gene>
    <name evidence="1" type="ORF">M8C21_031931</name>
</gene>
<protein>
    <submittedName>
        <fullName evidence="1">Uncharacterized protein</fullName>
    </submittedName>
</protein>
<accession>A0AAD5C2W3</accession>
<proteinExistence type="predicted"/>
<dbReference type="EMBL" id="JAMZMK010009888">
    <property type="protein sequence ID" value="KAI7733904.1"/>
    <property type="molecule type" value="Genomic_DNA"/>
</dbReference>
<evidence type="ECO:0000313" key="2">
    <source>
        <dbReference type="Proteomes" id="UP001206925"/>
    </source>
</evidence>
<name>A0AAD5C2W3_AMBAR</name>
<reference evidence="1" key="1">
    <citation type="submission" date="2022-06" db="EMBL/GenBank/DDBJ databases">
        <title>Uncovering the hologenomic basis of an extraordinary plant invasion.</title>
        <authorList>
            <person name="Bieker V.C."/>
            <person name="Martin M.D."/>
            <person name="Gilbert T."/>
            <person name="Hodgins K."/>
            <person name="Battlay P."/>
            <person name="Petersen B."/>
            <person name="Wilson J."/>
        </authorList>
    </citation>
    <scope>NUCLEOTIDE SEQUENCE</scope>
    <source>
        <strain evidence="1">AA19_3_7</strain>
        <tissue evidence="1">Leaf</tissue>
    </source>
</reference>
<dbReference type="Proteomes" id="UP001206925">
    <property type="component" value="Unassembled WGS sequence"/>
</dbReference>
<keyword evidence="2" id="KW-1185">Reference proteome</keyword>
<comment type="caution">
    <text evidence="1">The sequence shown here is derived from an EMBL/GenBank/DDBJ whole genome shotgun (WGS) entry which is preliminary data.</text>
</comment>
<organism evidence="1 2">
    <name type="scientific">Ambrosia artemisiifolia</name>
    <name type="common">Common ragweed</name>
    <dbReference type="NCBI Taxonomy" id="4212"/>
    <lineage>
        <taxon>Eukaryota</taxon>
        <taxon>Viridiplantae</taxon>
        <taxon>Streptophyta</taxon>
        <taxon>Embryophyta</taxon>
        <taxon>Tracheophyta</taxon>
        <taxon>Spermatophyta</taxon>
        <taxon>Magnoliopsida</taxon>
        <taxon>eudicotyledons</taxon>
        <taxon>Gunneridae</taxon>
        <taxon>Pentapetalae</taxon>
        <taxon>asterids</taxon>
        <taxon>campanulids</taxon>
        <taxon>Asterales</taxon>
        <taxon>Asteraceae</taxon>
        <taxon>Asteroideae</taxon>
        <taxon>Heliantheae alliance</taxon>
        <taxon>Heliantheae</taxon>
        <taxon>Ambrosia</taxon>
    </lineage>
</organism>